<comment type="caution">
    <text evidence="2">The sequence shown here is derived from an EMBL/GenBank/DDBJ whole genome shotgun (WGS) entry which is preliminary data.</text>
</comment>
<keyword evidence="3" id="KW-1185">Reference proteome</keyword>
<protein>
    <submittedName>
        <fullName evidence="2">Putative membrane-anchored protein</fullName>
    </submittedName>
</protein>
<dbReference type="InterPro" id="IPR018682">
    <property type="entry name" value="DUF2167_membr"/>
</dbReference>
<proteinExistence type="predicted"/>
<keyword evidence="1" id="KW-0812">Transmembrane</keyword>
<keyword evidence="1" id="KW-1133">Transmembrane helix</keyword>
<name>A0A840VH91_9BACT</name>
<evidence type="ECO:0000313" key="3">
    <source>
        <dbReference type="Proteomes" id="UP000557717"/>
    </source>
</evidence>
<reference evidence="2 3" key="1">
    <citation type="submission" date="2020-08" db="EMBL/GenBank/DDBJ databases">
        <title>Genomic Encyclopedia of Type Strains, Phase IV (KMG-IV): sequencing the most valuable type-strain genomes for metagenomic binning, comparative biology and taxonomic classification.</title>
        <authorList>
            <person name="Goeker M."/>
        </authorList>
    </citation>
    <scope>NUCLEOTIDE SEQUENCE [LARGE SCALE GENOMIC DNA]</scope>
    <source>
        <strain evidence="2 3">YC6886</strain>
    </source>
</reference>
<sequence>MHTVRWLIGVIGLSSWVLAQGEVSVEPTPEELQTMYESHVSALLEGEEYQTGDVLLPGKIAQLHLPEGYRFLGENAAKKVIVDLWGNPPDTAESTMGLVLPEGQAIEHPGDWAIVVEFTEDGYVSDEDANDMDGDQLLAAIQDGTRQANEERAAAGYETVEVVGWAVPPHYDKEHKVLHWAKELQFGDEGEGTINYDVRVLGRRGVLNLQAVASMESLPEIQAAEDKVAGMVEYLPGHRYADFDPSKDEKSELSLAGMVLGGAVAAKIAAKAGILAKLGLLFAKLWKAIAIGGVALVSIFKKKFSRGRA</sequence>
<accession>A0A840VH91</accession>
<evidence type="ECO:0000256" key="1">
    <source>
        <dbReference type="SAM" id="Phobius"/>
    </source>
</evidence>
<dbReference type="EMBL" id="JACHFD010000052">
    <property type="protein sequence ID" value="MBB5353958.1"/>
    <property type="molecule type" value="Genomic_DNA"/>
</dbReference>
<feature type="transmembrane region" description="Helical" evidence="1">
    <location>
        <begin position="278"/>
        <end position="300"/>
    </location>
</feature>
<evidence type="ECO:0000313" key="2">
    <source>
        <dbReference type="EMBL" id="MBB5353958.1"/>
    </source>
</evidence>
<dbReference type="Proteomes" id="UP000557717">
    <property type="component" value="Unassembled WGS sequence"/>
</dbReference>
<dbReference type="Pfam" id="PF09935">
    <property type="entry name" value="DUF2167"/>
    <property type="match status" value="1"/>
</dbReference>
<gene>
    <name evidence="2" type="ORF">HNR46_004228</name>
</gene>
<dbReference type="AlphaFoldDB" id="A0A840VH91"/>
<keyword evidence="1" id="KW-0472">Membrane</keyword>
<organism evidence="2 3">
    <name type="scientific">Haloferula luteola</name>
    <dbReference type="NCBI Taxonomy" id="595692"/>
    <lineage>
        <taxon>Bacteria</taxon>
        <taxon>Pseudomonadati</taxon>
        <taxon>Verrucomicrobiota</taxon>
        <taxon>Verrucomicrobiia</taxon>
        <taxon>Verrucomicrobiales</taxon>
        <taxon>Verrucomicrobiaceae</taxon>
        <taxon>Haloferula</taxon>
    </lineage>
</organism>
<dbReference type="RefSeq" id="WP_184022481.1">
    <property type="nucleotide sequence ID" value="NZ_JACHFD010000052.1"/>
</dbReference>